<dbReference type="GO" id="GO:1990904">
    <property type="term" value="C:ribonucleoprotein complex"/>
    <property type="evidence" value="ECO:0007669"/>
    <property type="project" value="UniProtKB-KW"/>
</dbReference>
<keyword evidence="3 5" id="KW-0687">Ribonucleoprotein</keyword>
<gene>
    <name evidence="5 7" type="primary">rpsU</name>
    <name evidence="7" type="ORF">ENF18_00230</name>
</gene>
<dbReference type="PRINTS" id="PR00976">
    <property type="entry name" value="RIBOSOMALS21"/>
</dbReference>
<dbReference type="AlphaFoldDB" id="A0A7C0Z8L0"/>
<evidence type="ECO:0000313" key="7">
    <source>
        <dbReference type="EMBL" id="HDI82200.1"/>
    </source>
</evidence>
<reference evidence="7" key="1">
    <citation type="journal article" date="2020" name="mSystems">
        <title>Genome- and Community-Level Interaction Insights into Carbon Utilization and Element Cycling Functions of Hydrothermarchaeota in Hydrothermal Sediment.</title>
        <authorList>
            <person name="Zhou Z."/>
            <person name="Liu Y."/>
            <person name="Xu W."/>
            <person name="Pan J."/>
            <person name="Luo Z.H."/>
            <person name="Li M."/>
        </authorList>
    </citation>
    <scope>NUCLEOTIDE SEQUENCE [LARGE SCALE GENOMIC DNA]</scope>
    <source>
        <strain evidence="7">HyVt-102</strain>
    </source>
</reference>
<evidence type="ECO:0000256" key="4">
    <source>
        <dbReference type="ARBA" id="ARBA00035135"/>
    </source>
</evidence>
<evidence type="ECO:0000256" key="6">
    <source>
        <dbReference type="RuleBase" id="RU000667"/>
    </source>
</evidence>
<dbReference type="HAMAP" id="MF_00358">
    <property type="entry name" value="Ribosomal_bS21"/>
    <property type="match status" value="1"/>
</dbReference>
<comment type="similarity">
    <text evidence="1 5 6">Belongs to the bacterial ribosomal protein bS21 family.</text>
</comment>
<proteinExistence type="inferred from homology"/>
<dbReference type="PANTHER" id="PTHR21109:SF22">
    <property type="entry name" value="SMALL RIBOSOMAL SUBUNIT PROTEIN BS21"/>
    <property type="match status" value="1"/>
</dbReference>
<evidence type="ECO:0000256" key="2">
    <source>
        <dbReference type="ARBA" id="ARBA00022980"/>
    </source>
</evidence>
<evidence type="ECO:0000256" key="5">
    <source>
        <dbReference type="HAMAP-Rule" id="MF_00358"/>
    </source>
</evidence>
<dbReference type="GO" id="GO:0006412">
    <property type="term" value="P:translation"/>
    <property type="evidence" value="ECO:0007669"/>
    <property type="project" value="UniProtKB-UniRule"/>
</dbReference>
<name>A0A7C0Z8L0_UNCW3</name>
<dbReference type="Gene3D" id="1.20.5.1150">
    <property type="entry name" value="Ribosomal protein S8"/>
    <property type="match status" value="1"/>
</dbReference>
<dbReference type="GO" id="GO:0005840">
    <property type="term" value="C:ribosome"/>
    <property type="evidence" value="ECO:0007669"/>
    <property type="project" value="UniProtKB-KW"/>
</dbReference>
<organism evidence="7">
    <name type="scientific">candidate division WOR-3 bacterium</name>
    <dbReference type="NCBI Taxonomy" id="2052148"/>
    <lineage>
        <taxon>Bacteria</taxon>
        <taxon>Bacteria division WOR-3</taxon>
    </lineage>
</organism>
<evidence type="ECO:0000256" key="3">
    <source>
        <dbReference type="ARBA" id="ARBA00023274"/>
    </source>
</evidence>
<dbReference type="NCBIfam" id="TIGR00030">
    <property type="entry name" value="S21p"/>
    <property type="match status" value="1"/>
</dbReference>
<dbReference type="Proteomes" id="UP000885847">
    <property type="component" value="Unassembled WGS sequence"/>
</dbReference>
<dbReference type="Pfam" id="PF01165">
    <property type="entry name" value="Ribosomal_S21"/>
    <property type="match status" value="1"/>
</dbReference>
<dbReference type="PANTHER" id="PTHR21109">
    <property type="entry name" value="MITOCHONDRIAL 28S RIBOSOMAL PROTEIN S21"/>
    <property type="match status" value="1"/>
</dbReference>
<dbReference type="GO" id="GO:0003735">
    <property type="term" value="F:structural constituent of ribosome"/>
    <property type="evidence" value="ECO:0007669"/>
    <property type="project" value="InterPro"/>
</dbReference>
<dbReference type="InterPro" id="IPR001911">
    <property type="entry name" value="Ribosomal_bS21"/>
</dbReference>
<comment type="caution">
    <text evidence="7">The sequence shown here is derived from an EMBL/GenBank/DDBJ whole genome shotgun (WGS) entry which is preliminary data.</text>
</comment>
<sequence>MPAVKVRENESFEAAFKRFKRLCEQEKLLSEIKKHQRYEKPSEKRKKKIIAARKRMYRQRRMGK</sequence>
<dbReference type="InterPro" id="IPR038380">
    <property type="entry name" value="Ribosomal_bS21_sf"/>
</dbReference>
<keyword evidence="2 5" id="KW-0689">Ribosomal protein</keyword>
<dbReference type="EMBL" id="DQWE01000011">
    <property type="protein sequence ID" value="HDI82200.1"/>
    <property type="molecule type" value="Genomic_DNA"/>
</dbReference>
<protein>
    <recommendedName>
        <fullName evidence="4 5">Small ribosomal subunit protein bS21</fullName>
    </recommendedName>
</protein>
<evidence type="ECO:0000256" key="1">
    <source>
        <dbReference type="ARBA" id="ARBA00006640"/>
    </source>
</evidence>
<accession>A0A7C0Z8L0</accession>